<evidence type="ECO:0000313" key="2">
    <source>
        <dbReference type="Proteomes" id="UP000593578"/>
    </source>
</evidence>
<comment type="caution">
    <text evidence="1">The sequence shown here is derived from an EMBL/GenBank/DDBJ whole genome shotgun (WGS) entry which is preliminary data.</text>
</comment>
<dbReference type="AlphaFoldDB" id="A0A7J8NUM1"/>
<organism evidence="1 2">
    <name type="scientific">Gossypium raimondii</name>
    <name type="common">Peruvian cotton</name>
    <name type="synonym">Gossypium klotzschianum subsp. raimondii</name>
    <dbReference type="NCBI Taxonomy" id="29730"/>
    <lineage>
        <taxon>Eukaryota</taxon>
        <taxon>Viridiplantae</taxon>
        <taxon>Streptophyta</taxon>
        <taxon>Embryophyta</taxon>
        <taxon>Tracheophyta</taxon>
        <taxon>Spermatophyta</taxon>
        <taxon>Magnoliopsida</taxon>
        <taxon>eudicotyledons</taxon>
        <taxon>Gunneridae</taxon>
        <taxon>Pentapetalae</taxon>
        <taxon>rosids</taxon>
        <taxon>malvids</taxon>
        <taxon>Malvales</taxon>
        <taxon>Malvaceae</taxon>
        <taxon>Malvoideae</taxon>
        <taxon>Gossypium</taxon>
    </lineage>
</organism>
<evidence type="ECO:0000313" key="1">
    <source>
        <dbReference type="EMBL" id="MBA0580596.1"/>
    </source>
</evidence>
<reference evidence="1 2" key="1">
    <citation type="journal article" date="2019" name="Genome Biol. Evol.">
        <title>Insights into the evolution of the New World diploid cottons (Gossypium, subgenus Houzingenia) based on genome sequencing.</title>
        <authorList>
            <person name="Grover C.E."/>
            <person name="Arick M.A. 2nd"/>
            <person name="Thrash A."/>
            <person name="Conover J.L."/>
            <person name="Sanders W.S."/>
            <person name="Peterson D.G."/>
            <person name="Frelichowski J.E."/>
            <person name="Scheffler J.A."/>
            <person name="Scheffler B.E."/>
            <person name="Wendel J.F."/>
        </authorList>
    </citation>
    <scope>NUCLEOTIDE SEQUENCE [LARGE SCALE GENOMIC DNA]</scope>
    <source>
        <strain evidence="1">8</strain>
        <tissue evidence="1">Leaf</tissue>
    </source>
</reference>
<dbReference type="Proteomes" id="UP000593578">
    <property type="component" value="Unassembled WGS sequence"/>
</dbReference>
<protein>
    <submittedName>
        <fullName evidence="1">Uncharacterized protein</fullName>
    </submittedName>
</protein>
<accession>A0A7J8NUM1</accession>
<sequence length="37" mass="4275">MEEDINNLLEKLNFSEEETTRIVCKNLNSNNSQGFEA</sequence>
<dbReference type="EMBL" id="JABEZZ010000002">
    <property type="protein sequence ID" value="MBA0580596.1"/>
    <property type="molecule type" value="Genomic_DNA"/>
</dbReference>
<gene>
    <name evidence="1" type="ORF">Gorai_022805</name>
</gene>
<proteinExistence type="predicted"/>
<name>A0A7J8NUM1_GOSRA</name>